<feature type="region of interest" description="Disordered" evidence="7">
    <location>
        <begin position="254"/>
        <end position="281"/>
    </location>
</feature>
<comment type="similarity">
    <text evidence="3">Belongs to the CENP-O/MCM21 family.</text>
</comment>
<evidence type="ECO:0000256" key="5">
    <source>
        <dbReference type="ARBA" id="ARBA00023242"/>
    </source>
</evidence>
<evidence type="ECO:0000313" key="8">
    <source>
        <dbReference type="EMBL" id="KAJ5397056.1"/>
    </source>
</evidence>
<name>A0A9W9W1X8_9EURO</name>
<organism evidence="8 9">
    <name type="scientific">Penicillium cosmopolitanum</name>
    <dbReference type="NCBI Taxonomy" id="1131564"/>
    <lineage>
        <taxon>Eukaryota</taxon>
        <taxon>Fungi</taxon>
        <taxon>Dikarya</taxon>
        <taxon>Ascomycota</taxon>
        <taxon>Pezizomycotina</taxon>
        <taxon>Eurotiomycetes</taxon>
        <taxon>Eurotiomycetidae</taxon>
        <taxon>Eurotiales</taxon>
        <taxon>Aspergillaceae</taxon>
        <taxon>Penicillium</taxon>
    </lineage>
</organism>
<dbReference type="GO" id="GO:0005634">
    <property type="term" value="C:nucleus"/>
    <property type="evidence" value="ECO:0007669"/>
    <property type="project" value="UniProtKB-SubCell"/>
</dbReference>
<accession>A0A9W9W1X8</accession>
<gene>
    <name evidence="8" type="ORF">N7509_005169</name>
</gene>
<proteinExistence type="inferred from homology"/>
<evidence type="ECO:0000256" key="3">
    <source>
        <dbReference type="ARBA" id="ARBA00007321"/>
    </source>
</evidence>
<dbReference type="GO" id="GO:0031511">
    <property type="term" value="C:Mis6-Sim4 complex"/>
    <property type="evidence" value="ECO:0007669"/>
    <property type="project" value="TreeGrafter"/>
</dbReference>
<evidence type="ECO:0000256" key="4">
    <source>
        <dbReference type="ARBA" id="ARBA00022454"/>
    </source>
</evidence>
<comment type="caution">
    <text evidence="8">The sequence shown here is derived from an EMBL/GenBank/DDBJ whole genome shotgun (WGS) entry which is preliminary data.</text>
</comment>
<evidence type="ECO:0000256" key="2">
    <source>
        <dbReference type="ARBA" id="ARBA00004584"/>
    </source>
</evidence>
<dbReference type="PANTHER" id="PTHR14582">
    <property type="entry name" value="INNER KINETOCHORE SUBUNIT MAL2"/>
    <property type="match status" value="1"/>
</dbReference>
<dbReference type="AlphaFoldDB" id="A0A9W9W1X8"/>
<dbReference type="OrthoDB" id="10050372at2759"/>
<dbReference type="Proteomes" id="UP001147747">
    <property type="component" value="Unassembled WGS sequence"/>
</dbReference>
<dbReference type="InterPro" id="IPR018464">
    <property type="entry name" value="CENP-O"/>
</dbReference>
<dbReference type="Pfam" id="PF09496">
    <property type="entry name" value="CENP-O"/>
    <property type="match status" value="1"/>
</dbReference>
<evidence type="ECO:0000256" key="7">
    <source>
        <dbReference type="SAM" id="MobiDB-lite"/>
    </source>
</evidence>
<feature type="compositionally biased region" description="Acidic residues" evidence="7">
    <location>
        <begin position="255"/>
        <end position="269"/>
    </location>
</feature>
<dbReference type="RefSeq" id="XP_056489108.1">
    <property type="nucleotide sequence ID" value="XM_056629806.1"/>
</dbReference>
<evidence type="ECO:0008006" key="10">
    <source>
        <dbReference type="Google" id="ProtNLM"/>
    </source>
</evidence>
<keyword evidence="6" id="KW-0137">Centromere</keyword>
<keyword evidence="4" id="KW-0158">Chromosome</keyword>
<feature type="region of interest" description="Disordered" evidence="7">
    <location>
        <begin position="179"/>
        <end position="217"/>
    </location>
</feature>
<sequence length="346" mass="38243">MNQKAHPFGSPDPQEEELDAEIRSIRAQISTLAHRKRILTTSLLSSPKIKTLLQNQTSTTTTTTLTTLKEDLSPLVTAAGAHTTTNHHRIAFGATAFPFKDPAPNSPDPNLLGIRIDVCARDGRFAKPYYVLLRQERGRRNGQQQQRGNGNGKRLCVHRHTIPAFISVDRLAGVYLPLPSSSSSRHEEDGSGSSGSESESESGPMKPGQARSTRRKQDLRGFVRELRRELVAWHLRSDAVVFLREKLGLIRDSESETDANANEDEEEQPWGEKKSPPRNDLGIIGLEATAVEARYVRMEWEDGRLGRFKLSNAGLVERAVFMNDRGRDKKVEDAVTGGGGEGGVAF</sequence>
<protein>
    <recommendedName>
        <fullName evidence="10">Centromere protein Cenp-O</fullName>
    </recommendedName>
</protein>
<evidence type="ECO:0000256" key="1">
    <source>
        <dbReference type="ARBA" id="ARBA00004123"/>
    </source>
</evidence>
<keyword evidence="5" id="KW-0539">Nucleus</keyword>
<dbReference type="GeneID" id="81368786"/>
<keyword evidence="9" id="KW-1185">Reference proteome</keyword>
<reference evidence="8" key="1">
    <citation type="submission" date="2022-12" db="EMBL/GenBank/DDBJ databases">
        <authorList>
            <person name="Petersen C."/>
        </authorList>
    </citation>
    <scope>NUCLEOTIDE SEQUENCE</scope>
    <source>
        <strain evidence="8">IBT 29677</strain>
    </source>
</reference>
<feature type="compositionally biased region" description="Low complexity" evidence="7">
    <location>
        <begin position="194"/>
        <end position="203"/>
    </location>
</feature>
<dbReference type="PANTHER" id="PTHR14582:SF1">
    <property type="entry name" value="CENTROMERE PROTEIN O"/>
    <property type="match status" value="1"/>
</dbReference>
<dbReference type="EMBL" id="JAPZBU010000006">
    <property type="protein sequence ID" value="KAJ5397056.1"/>
    <property type="molecule type" value="Genomic_DNA"/>
</dbReference>
<evidence type="ECO:0000313" key="9">
    <source>
        <dbReference type="Proteomes" id="UP001147747"/>
    </source>
</evidence>
<comment type="subcellular location">
    <subcellularLocation>
        <location evidence="2">Chromosome</location>
        <location evidence="2">Centromere</location>
    </subcellularLocation>
    <subcellularLocation>
        <location evidence="1">Nucleus</location>
    </subcellularLocation>
</comment>
<reference evidence="8" key="2">
    <citation type="journal article" date="2023" name="IMA Fungus">
        <title>Comparative genomic study of the Penicillium genus elucidates a diverse pangenome and 15 lateral gene transfer events.</title>
        <authorList>
            <person name="Petersen C."/>
            <person name="Sorensen T."/>
            <person name="Nielsen M.R."/>
            <person name="Sondergaard T.E."/>
            <person name="Sorensen J.L."/>
            <person name="Fitzpatrick D.A."/>
            <person name="Frisvad J.C."/>
            <person name="Nielsen K.L."/>
        </authorList>
    </citation>
    <scope>NUCLEOTIDE SEQUENCE</scope>
    <source>
        <strain evidence="8">IBT 29677</strain>
    </source>
</reference>
<evidence type="ECO:0000256" key="6">
    <source>
        <dbReference type="ARBA" id="ARBA00023328"/>
    </source>
</evidence>